<evidence type="ECO:0000313" key="6">
    <source>
        <dbReference type="EMBL" id="PVZ10066.1"/>
    </source>
</evidence>
<keyword evidence="2" id="KW-0479">Metal-binding</keyword>
<dbReference type="PROSITE" id="PS51184">
    <property type="entry name" value="JMJC"/>
    <property type="match status" value="1"/>
</dbReference>
<name>A0A2U1FD49_9PSEU</name>
<evidence type="ECO:0000256" key="4">
    <source>
        <dbReference type="SAM" id="MobiDB-lite"/>
    </source>
</evidence>
<dbReference type="Gene3D" id="2.60.120.650">
    <property type="entry name" value="Cupin"/>
    <property type="match status" value="1"/>
</dbReference>
<sequence length="437" mass="46239">MTTVSPGADRSPDRGRDRGAGRSDRPALRRVVAGDLDDFASAAWGREARLSRAADLAKHAEADQPAAFGDLFDLAAVDELLSRRGLRTPFLRIAKQGTVVDSRHFTGEGGVGAEVSDQVRDDRVAALFADGHTVVLQGVHRTWAPVADLVTDLAAELGHPVQTNAYITPASSQGFSAHYDVHDVFVLQVAGAKRWHVHAPVHPDPLRSQPWNDHADAVAARAAEEPLIDEVLEPGDALYLPRGYLHSATAQGEVSAHLTIGVHVLTRWAVVDALLNALTTDPELRGSLPLGIDAADPAALAPHVEAVAARLAETLAAPDAQRTERVARSLRRRVWHGNRPEAVAPLAQAAAATAADADTVVRVRRGLHHRLRPGAGDTAVVLELPDRTITLPAGTRAACERLLDGGPVAAGGLPGLPPDDGAVVVRRLLKEGVLVAE</sequence>
<dbReference type="GO" id="GO:0051864">
    <property type="term" value="F:histone H3K36 demethylase activity"/>
    <property type="evidence" value="ECO:0007669"/>
    <property type="project" value="TreeGrafter"/>
</dbReference>
<comment type="caution">
    <text evidence="6">The sequence shown here is derived from an EMBL/GenBank/DDBJ whole genome shotgun (WGS) entry which is preliminary data.</text>
</comment>
<protein>
    <recommendedName>
        <fullName evidence="5">JmjC domain-containing protein</fullName>
    </recommendedName>
</protein>
<dbReference type="GO" id="GO:0046872">
    <property type="term" value="F:metal ion binding"/>
    <property type="evidence" value="ECO:0007669"/>
    <property type="project" value="UniProtKB-KW"/>
</dbReference>
<evidence type="ECO:0000256" key="1">
    <source>
        <dbReference type="ARBA" id="ARBA00001954"/>
    </source>
</evidence>
<feature type="compositionally biased region" description="Basic and acidic residues" evidence="4">
    <location>
        <begin position="10"/>
        <end position="27"/>
    </location>
</feature>
<proteinExistence type="predicted"/>
<comment type="cofactor">
    <cofactor evidence="1">
        <name>Fe(2+)</name>
        <dbReference type="ChEBI" id="CHEBI:29033"/>
    </cofactor>
</comment>
<dbReference type="InterPro" id="IPR039994">
    <property type="entry name" value="NO66-like"/>
</dbReference>
<evidence type="ECO:0000259" key="5">
    <source>
        <dbReference type="PROSITE" id="PS51184"/>
    </source>
</evidence>
<dbReference type="AlphaFoldDB" id="A0A2U1FD49"/>
<feature type="domain" description="JmjC" evidence="5">
    <location>
        <begin position="131"/>
        <end position="281"/>
    </location>
</feature>
<dbReference type="SMART" id="SM00558">
    <property type="entry name" value="JmjC"/>
    <property type="match status" value="1"/>
</dbReference>
<dbReference type="InterPro" id="IPR003347">
    <property type="entry name" value="JmjC_dom"/>
</dbReference>
<feature type="region of interest" description="Disordered" evidence="4">
    <location>
        <begin position="1"/>
        <end position="27"/>
    </location>
</feature>
<keyword evidence="3" id="KW-0408">Iron</keyword>
<dbReference type="OrthoDB" id="9764016at2"/>
<evidence type="ECO:0000256" key="3">
    <source>
        <dbReference type="ARBA" id="ARBA00023004"/>
    </source>
</evidence>
<gene>
    <name evidence="6" type="ORF">C8D89_105142</name>
</gene>
<dbReference type="RefSeq" id="WP_116708322.1">
    <property type="nucleotide sequence ID" value="NZ_QEKW01000005.1"/>
</dbReference>
<reference evidence="6 7" key="1">
    <citation type="submission" date="2018-04" db="EMBL/GenBank/DDBJ databases">
        <title>Genomic Encyclopedia of Type Strains, Phase IV (KMG-IV): sequencing the most valuable type-strain genomes for metagenomic binning, comparative biology and taxonomic classification.</title>
        <authorList>
            <person name="Goeker M."/>
        </authorList>
    </citation>
    <scope>NUCLEOTIDE SEQUENCE [LARGE SCALE GENOMIC DNA]</scope>
    <source>
        <strain evidence="6 7">DSM 45771</strain>
    </source>
</reference>
<dbReference type="SUPFAM" id="SSF51197">
    <property type="entry name" value="Clavaminate synthase-like"/>
    <property type="match status" value="1"/>
</dbReference>
<dbReference type="PANTHER" id="PTHR13096:SF9">
    <property type="entry name" value="BIFUNCTIONAL LYSINE-SPECIFIC DEMETHYLASE AND HISTIDYL-HYDROXYLASE"/>
    <property type="match status" value="1"/>
</dbReference>
<dbReference type="Proteomes" id="UP000245639">
    <property type="component" value="Unassembled WGS sequence"/>
</dbReference>
<dbReference type="PANTHER" id="PTHR13096">
    <property type="entry name" value="MINA53 MYC INDUCED NUCLEAR ANTIGEN"/>
    <property type="match status" value="1"/>
</dbReference>
<dbReference type="GO" id="GO:0032453">
    <property type="term" value="F:histone H3K4 demethylase activity"/>
    <property type="evidence" value="ECO:0007669"/>
    <property type="project" value="TreeGrafter"/>
</dbReference>
<evidence type="ECO:0000313" key="7">
    <source>
        <dbReference type="Proteomes" id="UP000245639"/>
    </source>
</evidence>
<dbReference type="Pfam" id="PF08007">
    <property type="entry name" value="JmjC_2"/>
    <property type="match status" value="1"/>
</dbReference>
<accession>A0A2U1FD49</accession>
<keyword evidence="7" id="KW-1185">Reference proteome</keyword>
<dbReference type="EMBL" id="QEKW01000005">
    <property type="protein sequence ID" value="PVZ10066.1"/>
    <property type="molecule type" value="Genomic_DNA"/>
</dbReference>
<organism evidence="6 7">
    <name type="scientific">Actinomycetospora cinnamomea</name>
    <dbReference type="NCBI Taxonomy" id="663609"/>
    <lineage>
        <taxon>Bacteria</taxon>
        <taxon>Bacillati</taxon>
        <taxon>Actinomycetota</taxon>
        <taxon>Actinomycetes</taxon>
        <taxon>Pseudonocardiales</taxon>
        <taxon>Pseudonocardiaceae</taxon>
        <taxon>Actinomycetospora</taxon>
    </lineage>
</organism>
<evidence type="ECO:0000256" key="2">
    <source>
        <dbReference type="ARBA" id="ARBA00022723"/>
    </source>
</evidence>